<dbReference type="PROSITE" id="PS50851">
    <property type="entry name" value="CHEW"/>
    <property type="match status" value="1"/>
</dbReference>
<dbReference type="InterPro" id="IPR002545">
    <property type="entry name" value="CheW-lke_dom"/>
</dbReference>
<evidence type="ECO:0000313" key="2">
    <source>
        <dbReference type="EMBL" id="QTA38547.1"/>
    </source>
</evidence>
<evidence type="ECO:0000259" key="1">
    <source>
        <dbReference type="PROSITE" id="PS50851"/>
    </source>
</evidence>
<protein>
    <submittedName>
        <fullName evidence="2">Purine-binding chemotaxis protein CheW</fullName>
    </submittedName>
</protein>
<reference evidence="2 3" key="1">
    <citation type="submission" date="2021-03" db="EMBL/GenBank/DDBJ databases">
        <title>Thermosipho ferrireducens sp.nov., an anaerobic thermophilic iron-reducing bacterium isolated from a deep-sea hydrothermal sulfide deposits.</title>
        <authorList>
            <person name="Zeng X."/>
            <person name="Chen Y."/>
            <person name="Shao Z."/>
        </authorList>
    </citation>
    <scope>NUCLEOTIDE SEQUENCE [LARGE SCALE GENOMIC DNA]</scope>
    <source>
        <strain evidence="2 3">JL129W03</strain>
    </source>
</reference>
<dbReference type="PANTHER" id="PTHR22617:SF23">
    <property type="entry name" value="CHEMOTAXIS PROTEIN CHEW"/>
    <property type="match status" value="1"/>
</dbReference>
<evidence type="ECO:0000313" key="3">
    <source>
        <dbReference type="Proteomes" id="UP000671862"/>
    </source>
</evidence>
<dbReference type="Pfam" id="PF01584">
    <property type="entry name" value="CheW"/>
    <property type="match status" value="1"/>
</dbReference>
<dbReference type="SUPFAM" id="SSF50341">
    <property type="entry name" value="CheW-like"/>
    <property type="match status" value="1"/>
</dbReference>
<dbReference type="InterPro" id="IPR036061">
    <property type="entry name" value="CheW-like_dom_sf"/>
</dbReference>
<gene>
    <name evidence="2" type="ORF">JYK00_03265</name>
</gene>
<dbReference type="PANTHER" id="PTHR22617">
    <property type="entry name" value="CHEMOTAXIS SENSOR HISTIDINE KINASE-RELATED"/>
    <property type="match status" value="1"/>
</dbReference>
<accession>A0ABX7S7G7</accession>
<dbReference type="InterPro" id="IPR039315">
    <property type="entry name" value="CheW"/>
</dbReference>
<name>A0ABX7S7G7_9BACT</name>
<dbReference type="Gene3D" id="2.30.30.40">
    <property type="entry name" value="SH3 Domains"/>
    <property type="match status" value="1"/>
</dbReference>
<organism evidence="2 3">
    <name type="scientific">Thermosipho ferrireducens</name>
    <dbReference type="NCBI Taxonomy" id="2571116"/>
    <lineage>
        <taxon>Bacteria</taxon>
        <taxon>Thermotogati</taxon>
        <taxon>Thermotogota</taxon>
        <taxon>Thermotogae</taxon>
        <taxon>Thermotogales</taxon>
        <taxon>Fervidobacteriaceae</taxon>
        <taxon>Thermosipho</taxon>
    </lineage>
</organism>
<sequence>MSEEVVRDFEVLSFNLCNQEMSFDVDFVEIVIDREEITPVPKAKEVIEGVINLRGRIIPVVNLPKILGGICNDTSTEEYKKIIITKISDVEIGFLVEQVKGVLRTSTEEIDKAFGKMDTYGKKAKGLIKKGQRLVVYLDLEEILNEIIGIEEV</sequence>
<dbReference type="Gene3D" id="2.40.50.180">
    <property type="entry name" value="CheA-289, Domain 4"/>
    <property type="match status" value="1"/>
</dbReference>
<dbReference type="RefSeq" id="WP_207567264.1">
    <property type="nucleotide sequence ID" value="NZ_CP071446.1"/>
</dbReference>
<dbReference type="Proteomes" id="UP000671862">
    <property type="component" value="Chromosome"/>
</dbReference>
<feature type="domain" description="CheW-like" evidence="1">
    <location>
        <begin position="8"/>
        <end position="149"/>
    </location>
</feature>
<proteinExistence type="predicted"/>
<dbReference type="SMART" id="SM00260">
    <property type="entry name" value="CheW"/>
    <property type="match status" value="1"/>
</dbReference>
<keyword evidence="3" id="KW-1185">Reference proteome</keyword>
<dbReference type="EMBL" id="CP071446">
    <property type="protein sequence ID" value="QTA38547.1"/>
    <property type="molecule type" value="Genomic_DNA"/>
</dbReference>